<dbReference type="AlphaFoldDB" id="A0A7W7KPT0"/>
<evidence type="ECO:0000313" key="1">
    <source>
        <dbReference type="EMBL" id="MBB4866319.1"/>
    </source>
</evidence>
<accession>A0A7W7KPT0</accession>
<protein>
    <submittedName>
        <fullName evidence="1">Uncharacterized protein</fullName>
    </submittedName>
</protein>
<evidence type="ECO:0000313" key="2">
    <source>
        <dbReference type="Proteomes" id="UP000566995"/>
    </source>
</evidence>
<name>A0A7W7KPT0_PSENT</name>
<reference evidence="1 2" key="1">
    <citation type="submission" date="2020-08" db="EMBL/GenBank/DDBJ databases">
        <title>Functional genomics of gut bacteria from endangered species of beetles.</title>
        <authorList>
            <person name="Carlos-Shanley C."/>
        </authorList>
    </citation>
    <scope>NUCLEOTIDE SEQUENCE [LARGE SCALE GENOMIC DNA]</scope>
    <source>
        <strain evidence="1 2">S00179</strain>
    </source>
</reference>
<proteinExistence type="predicted"/>
<dbReference type="Proteomes" id="UP000566995">
    <property type="component" value="Unassembled WGS sequence"/>
</dbReference>
<sequence>MFSIHDHSLSASGFAAQAGACVVVAKKSKKQSLI</sequence>
<gene>
    <name evidence="1" type="ORF">HNP46_005224</name>
</gene>
<organism evidence="1 2">
    <name type="scientific">Pseudomonas nitroreducens</name>
    <dbReference type="NCBI Taxonomy" id="46680"/>
    <lineage>
        <taxon>Bacteria</taxon>
        <taxon>Pseudomonadati</taxon>
        <taxon>Pseudomonadota</taxon>
        <taxon>Gammaproteobacteria</taxon>
        <taxon>Pseudomonadales</taxon>
        <taxon>Pseudomonadaceae</taxon>
        <taxon>Pseudomonas</taxon>
    </lineage>
</organism>
<comment type="caution">
    <text evidence="1">The sequence shown here is derived from an EMBL/GenBank/DDBJ whole genome shotgun (WGS) entry which is preliminary data.</text>
</comment>
<dbReference type="EMBL" id="JACHLI010000026">
    <property type="protein sequence ID" value="MBB4866319.1"/>
    <property type="molecule type" value="Genomic_DNA"/>
</dbReference>